<evidence type="ECO:0000313" key="1">
    <source>
        <dbReference type="EMBL" id="KAJ9056881.1"/>
    </source>
</evidence>
<proteinExistence type="predicted"/>
<organism evidence="1 2">
    <name type="scientific">Entomophthora muscae</name>
    <dbReference type="NCBI Taxonomy" id="34485"/>
    <lineage>
        <taxon>Eukaryota</taxon>
        <taxon>Fungi</taxon>
        <taxon>Fungi incertae sedis</taxon>
        <taxon>Zoopagomycota</taxon>
        <taxon>Entomophthoromycotina</taxon>
        <taxon>Entomophthoromycetes</taxon>
        <taxon>Entomophthorales</taxon>
        <taxon>Entomophthoraceae</taxon>
        <taxon>Entomophthora</taxon>
    </lineage>
</organism>
<accession>A0ACC2S3B9</accession>
<dbReference type="Proteomes" id="UP001165960">
    <property type="component" value="Unassembled WGS sequence"/>
</dbReference>
<protein>
    <submittedName>
        <fullName evidence="1">Uncharacterized protein</fullName>
    </submittedName>
</protein>
<comment type="caution">
    <text evidence="1">The sequence shown here is derived from an EMBL/GenBank/DDBJ whole genome shotgun (WGS) entry which is preliminary data.</text>
</comment>
<keyword evidence="2" id="KW-1185">Reference proteome</keyword>
<dbReference type="EMBL" id="QTSX02005857">
    <property type="protein sequence ID" value="KAJ9056881.1"/>
    <property type="molecule type" value="Genomic_DNA"/>
</dbReference>
<name>A0ACC2S3B9_9FUNG</name>
<sequence>MCIKFIVAWPCMVSMDPTSHSQGLRCDRCFDKHLRCNRAFPKCDNCSVQFNAKCTYSRKVQKKGGKRIAYNERLMVIDFRKANSESNVVLSQHRADLQPLRTYINLTMTFLQYPRIASYIPLLISIAKRYQIFVQSPGKSKALEENITMTPKFKSLFQKAEFSFFENANNFISLFPKDIYYSRYRSVLLREAILCCGISWHKTDPLFPKAESHLVASIIKNTLPSKMSMNLDTLQALLIIMLCMFGKPWVNCRVDFYSETALRIATAIGLHISSPLASADLELERQLARNCLSFYTFYLFMNMQSTPLALPESTVTLKPTLEFTILFSHGLTQIIELFPEILRIKAALVEISEINSASHIEHLICSLEDRLNTLSLDYMIQLYTFARRVPSCSSQLLSLVNVYNFYHSFYAFFLSSLRIYQTTASLVPTLNGEPSEDAVHNCITLCIRTIRWALRIERNQIHLFFVAMLSQCLIFLYQNRNLVSPVDRNLLDLGLALSQISSRIPVFRNCRFETIFYRYD</sequence>
<gene>
    <name evidence="1" type="ORF">DSO57_1028194</name>
</gene>
<reference evidence="1" key="1">
    <citation type="submission" date="2022-04" db="EMBL/GenBank/DDBJ databases">
        <title>Genome of the entomopathogenic fungus Entomophthora muscae.</title>
        <authorList>
            <person name="Elya C."/>
            <person name="Lovett B.R."/>
            <person name="Lee E."/>
            <person name="Macias A.M."/>
            <person name="Hajek A.E."/>
            <person name="De Bivort B.L."/>
            <person name="Kasson M.T."/>
            <person name="De Fine Licht H.H."/>
            <person name="Stajich J.E."/>
        </authorList>
    </citation>
    <scope>NUCLEOTIDE SEQUENCE</scope>
    <source>
        <strain evidence="1">Berkeley</strain>
    </source>
</reference>
<evidence type="ECO:0000313" key="2">
    <source>
        <dbReference type="Proteomes" id="UP001165960"/>
    </source>
</evidence>